<sequence length="330" mass="38227">MKKIIFPLIICLIILSFFVFRNSEPMLKQNVEILNNNRGRIVATEEIDIQNFIKENFYNNSPEYWDEQLKKAEGFKHLKLHYSSGDSKAEAYMIRPKKEGNYPVLILSRSINSTKLNKERGVLWISPFASNNYIILSPSYKNINNFMESDKYISEDTQNFLDLFPMIKSLPYADENNIFMLGNSKGGMLTYQAIKEDIEGINIKAAAVTGAPTDLIQYYNDSIWGEQEAIKEKIGTPEENREAYVSKSPYYWPEEINVPLLIQHGEKDKEIDVVHATKLNDKLTNQDIDHKLITFSNGSHLLQEDSKIYSESIENIYNWFKKYGDIESPF</sequence>
<proteinExistence type="predicted"/>
<evidence type="ECO:0000259" key="2">
    <source>
        <dbReference type="Pfam" id="PF00326"/>
    </source>
</evidence>
<dbReference type="AlphaFoldDB" id="A0A4R6R7F3"/>
<dbReference type="InterPro" id="IPR001375">
    <property type="entry name" value="Peptidase_S9_cat"/>
</dbReference>
<evidence type="ECO:0000313" key="3">
    <source>
        <dbReference type="EMBL" id="TDP81812.1"/>
    </source>
</evidence>
<dbReference type="Gene3D" id="3.40.50.1820">
    <property type="entry name" value="alpha/beta hydrolase"/>
    <property type="match status" value="1"/>
</dbReference>
<protein>
    <submittedName>
        <fullName evidence="3">Prolyl oligopeptidase family protein</fullName>
    </submittedName>
</protein>
<evidence type="ECO:0000256" key="1">
    <source>
        <dbReference type="ARBA" id="ARBA00022801"/>
    </source>
</evidence>
<dbReference type="EMBL" id="SNXX01000049">
    <property type="protein sequence ID" value="TDP81812.1"/>
    <property type="molecule type" value="Genomic_DNA"/>
</dbReference>
<dbReference type="Proteomes" id="UP000295176">
    <property type="component" value="Unassembled WGS sequence"/>
</dbReference>
<dbReference type="PANTHER" id="PTHR42776">
    <property type="entry name" value="SERINE PEPTIDASE S9 FAMILY MEMBER"/>
    <property type="match status" value="1"/>
</dbReference>
<gene>
    <name evidence="3" type="ORF">C7957_1493</name>
</gene>
<comment type="caution">
    <text evidence="3">The sequence shown here is derived from an EMBL/GenBank/DDBJ whole genome shotgun (WGS) entry which is preliminary data.</text>
</comment>
<dbReference type="PANTHER" id="PTHR42776:SF4">
    <property type="entry name" value="ACYLAMINO-ACID-RELEASING ENZYME"/>
    <property type="match status" value="1"/>
</dbReference>
<accession>A0A4R6R7F3</accession>
<reference evidence="3 4" key="1">
    <citation type="submission" date="2019-03" db="EMBL/GenBank/DDBJ databases">
        <title>Subsurface microbial communities from deep shales in Ohio and West Virginia, USA.</title>
        <authorList>
            <person name="Wrighton K."/>
        </authorList>
    </citation>
    <scope>NUCLEOTIDE SEQUENCE [LARGE SCALE GENOMIC DNA]</scope>
    <source>
        <strain evidence="3 4">MSL 7</strain>
    </source>
</reference>
<dbReference type="InterPro" id="IPR029058">
    <property type="entry name" value="AB_hydrolase_fold"/>
</dbReference>
<dbReference type="RefSeq" id="WP_133531326.1">
    <property type="nucleotide sequence ID" value="NZ_SNXX01000049.1"/>
</dbReference>
<feature type="domain" description="Peptidase S9 prolyl oligopeptidase catalytic" evidence="2">
    <location>
        <begin position="156"/>
        <end position="323"/>
    </location>
</feature>
<dbReference type="GO" id="GO:0006508">
    <property type="term" value="P:proteolysis"/>
    <property type="evidence" value="ECO:0007669"/>
    <property type="project" value="InterPro"/>
</dbReference>
<keyword evidence="1" id="KW-0378">Hydrolase</keyword>
<dbReference type="SUPFAM" id="SSF53474">
    <property type="entry name" value="alpha/beta-Hydrolases"/>
    <property type="match status" value="1"/>
</dbReference>
<dbReference type="Pfam" id="PF00326">
    <property type="entry name" value="Peptidase_S9"/>
    <property type="match status" value="1"/>
</dbReference>
<evidence type="ECO:0000313" key="4">
    <source>
        <dbReference type="Proteomes" id="UP000295176"/>
    </source>
</evidence>
<dbReference type="GO" id="GO:0004252">
    <property type="term" value="F:serine-type endopeptidase activity"/>
    <property type="evidence" value="ECO:0007669"/>
    <property type="project" value="TreeGrafter"/>
</dbReference>
<organism evidence="3 4">
    <name type="scientific">Halanaerobium saccharolyticum</name>
    <dbReference type="NCBI Taxonomy" id="43595"/>
    <lineage>
        <taxon>Bacteria</taxon>
        <taxon>Bacillati</taxon>
        <taxon>Bacillota</taxon>
        <taxon>Clostridia</taxon>
        <taxon>Halanaerobiales</taxon>
        <taxon>Halanaerobiaceae</taxon>
        <taxon>Halanaerobium</taxon>
    </lineage>
</organism>
<name>A0A4R6R7F3_9FIRM</name>